<dbReference type="EMBL" id="KK500865">
    <property type="protein sequence ID" value="KFP11198.1"/>
    <property type="molecule type" value="Genomic_DNA"/>
</dbReference>
<reference evidence="2 3" key="1">
    <citation type="submission" date="2014-04" db="EMBL/GenBank/DDBJ databases">
        <title>Genome evolution of avian class.</title>
        <authorList>
            <person name="Zhang G."/>
            <person name="Li C."/>
        </authorList>
    </citation>
    <scope>NUCLEOTIDE SEQUENCE [LARGE SCALE GENOMIC DNA]</scope>
    <source>
        <strain evidence="2">BGI_Z169</strain>
    </source>
</reference>
<feature type="non-terminal residue" evidence="2">
    <location>
        <position position="163"/>
    </location>
</feature>
<gene>
    <name evidence="2" type="ORF">Z169_07418</name>
</gene>
<keyword evidence="3" id="KW-1185">Reference proteome</keyword>
<dbReference type="InterPro" id="IPR038834">
    <property type="entry name" value="CCDC175"/>
</dbReference>
<feature type="non-terminal residue" evidence="2">
    <location>
        <position position="1"/>
    </location>
</feature>
<proteinExistence type="predicted"/>
<dbReference type="AlphaFoldDB" id="A0A091IUE4"/>
<keyword evidence="1" id="KW-0175">Coiled coil</keyword>
<evidence type="ECO:0000256" key="1">
    <source>
        <dbReference type="SAM" id="Coils"/>
    </source>
</evidence>
<name>A0A091IUE4_EGRGA</name>
<sequence>IRRHTLECLEEETIKNSNLRFRMQNFPGEILAEMTALVTAARESSAAKINQLRSALKSTADEIELLDEKQALCERQNAALCEEQDYLQTQYKERVDLLNERIATKVNTNALLIEISDKTRGTEREIIRAKAALAELKEKIAEKMSKLEKEKEECDKKVNGLKC</sequence>
<feature type="coiled-coil region" evidence="1">
    <location>
        <begin position="119"/>
        <end position="157"/>
    </location>
</feature>
<evidence type="ECO:0000313" key="2">
    <source>
        <dbReference type="EMBL" id="KFP11198.1"/>
    </source>
</evidence>
<accession>A0A091IUE4</accession>
<dbReference type="PANTHER" id="PTHR35347">
    <property type="entry name" value="COILED-COIL DOMAIN-CONTAINING PROTEIN 175"/>
    <property type="match status" value="1"/>
</dbReference>
<evidence type="ECO:0000313" key="3">
    <source>
        <dbReference type="Proteomes" id="UP000053119"/>
    </source>
</evidence>
<protein>
    <recommendedName>
        <fullName evidence="4">Coiled-coil domain-containing protein 175</fullName>
    </recommendedName>
</protein>
<organism evidence="2 3">
    <name type="scientific">Egretta garzetta</name>
    <name type="common">Little egret</name>
    <dbReference type="NCBI Taxonomy" id="188379"/>
    <lineage>
        <taxon>Eukaryota</taxon>
        <taxon>Metazoa</taxon>
        <taxon>Chordata</taxon>
        <taxon>Craniata</taxon>
        <taxon>Vertebrata</taxon>
        <taxon>Euteleostomi</taxon>
        <taxon>Archelosauria</taxon>
        <taxon>Archosauria</taxon>
        <taxon>Dinosauria</taxon>
        <taxon>Saurischia</taxon>
        <taxon>Theropoda</taxon>
        <taxon>Coelurosauria</taxon>
        <taxon>Aves</taxon>
        <taxon>Neognathae</taxon>
        <taxon>Neoaves</taxon>
        <taxon>Aequornithes</taxon>
        <taxon>Pelecaniformes</taxon>
        <taxon>Ardeidae</taxon>
        <taxon>Egretta</taxon>
    </lineage>
</organism>
<dbReference type="PANTHER" id="PTHR35347:SF1">
    <property type="entry name" value="COILED-COIL DOMAIN-CONTAINING PROTEIN 175"/>
    <property type="match status" value="1"/>
</dbReference>
<evidence type="ECO:0008006" key="4">
    <source>
        <dbReference type="Google" id="ProtNLM"/>
    </source>
</evidence>
<dbReference type="Proteomes" id="UP000053119">
    <property type="component" value="Unassembled WGS sequence"/>
</dbReference>